<dbReference type="Pfam" id="PF00650">
    <property type="entry name" value="CRAL_TRIO"/>
    <property type="match status" value="1"/>
</dbReference>
<dbReference type="InterPro" id="IPR011074">
    <property type="entry name" value="CRAL/TRIO_N_dom"/>
</dbReference>
<dbReference type="PROSITE" id="PS50191">
    <property type="entry name" value="CRAL_TRIO"/>
    <property type="match status" value="1"/>
</dbReference>
<dbReference type="PANTHER" id="PTHR10174:SF224">
    <property type="entry name" value="RETINOL-BINDING PROTEIN PINTA"/>
    <property type="match status" value="1"/>
</dbReference>
<dbReference type="SUPFAM" id="SSF46938">
    <property type="entry name" value="CRAL/TRIO N-terminal domain"/>
    <property type="match status" value="1"/>
</dbReference>
<accession>A0A9P0F4Z6</accession>
<evidence type="ECO:0000313" key="4">
    <source>
        <dbReference type="Proteomes" id="UP001152759"/>
    </source>
</evidence>
<keyword evidence="4" id="KW-1185">Reference proteome</keyword>
<dbReference type="InterPro" id="IPR001251">
    <property type="entry name" value="CRAL-TRIO_dom"/>
</dbReference>
<protein>
    <recommendedName>
        <fullName evidence="2">CRAL-TRIO domain-containing protein</fullName>
    </recommendedName>
</protein>
<organism evidence="3 4">
    <name type="scientific">Bemisia tabaci</name>
    <name type="common">Sweetpotato whitefly</name>
    <name type="synonym">Aleurodes tabaci</name>
    <dbReference type="NCBI Taxonomy" id="7038"/>
    <lineage>
        <taxon>Eukaryota</taxon>
        <taxon>Metazoa</taxon>
        <taxon>Ecdysozoa</taxon>
        <taxon>Arthropoda</taxon>
        <taxon>Hexapoda</taxon>
        <taxon>Insecta</taxon>
        <taxon>Pterygota</taxon>
        <taxon>Neoptera</taxon>
        <taxon>Paraneoptera</taxon>
        <taxon>Hemiptera</taxon>
        <taxon>Sternorrhyncha</taxon>
        <taxon>Aleyrodoidea</taxon>
        <taxon>Aleyrodidae</taxon>
        <taxon>Aleyrodinae</taxon>
        <taxon>Bemisia</taxon>
    </lineage>
</organism>
<dbReference type="Gene3D" id="1.10.8.20">
    <property type="entry name" value="N-terminal domain of phosphatidylinositol transfer protein sec14p"/>
    <property type="match status" value="1"/>
</dbReference>
<dbReference type="InterPro" id="IPR036865">
    <property type="entry name" value="CRAL-TRIO_dom_sf"/>
</dbReference>
<proteinExistence type="predicted"/>
<sequence length="408" mass="46817">MSVVHEQGDTCTGMAPLSSILFKNRQEHENLRLINELSLAQVRRMKELYQDPRKTRRDVDEIREWVSNQPHLPKVTDDKFIENFLFGCKYDVQKTKTMMDRYFCVRGEKKHFFEGRDPSAPDIAQSFEVVYSIPMPELTPEGYRVITIGLLDGDPHKFSFLSLIRRNLMMVDYGLTQETAIGMIAVADCSKMSLRHLGQLSVTYMRDYFYCSLDAAPLRVEDIHLVNMPSFYGTFVSLLTRLLPKQLQERTYDFMTTKIPLREIHFLPAVDARDTLKEEKLDVQTTLKRRARSARPGGAWGGEAPPKTGAERSGAPVFLNVHQHRTIEELHDYVPKCVLPVELGGDGPSVKDLNESWHKFLIANKEWFLTEGTKKADLSVKPEENPTHNGHWYSFGGIFRGKTSKEES</sequence>
<dbReference type="Gene3D" id="1.20.5.1200">
    <property type="entry name" value="Alpha-tocopherol transfer"/>
    <property type="match status" value="1"/>
</dbReference>
<dbReference type="GO" id="GO:1902936">
    <property type="term" value="F:phosphatidylinositol bisphosphate binding"/>
    <property type="evidence" value="ECO:0007669"/>
    <property type="project" value="TreeGrafter"/>
</dbReference>
<dbReference type="Proteomes" id="UP001152759">
    <property type="component" value="Chromosome 5"/>
</dbReference>
<dbReference type="PANTHER" id="PTHR10174">
    <property type="entry name" value="ALPHA-TOCOPHEROL TRANSFER PROTEIN-RELATED"/>
    <property type="match status" value="1"/>
</dbReference>
<feature type="domain" description="CRAL-TRIO" evidence="2">
    <location>
        <begin position="148"/>
        <end position="351"/>
    </location>
</feature>
<name>A0A9P0F4Z6_BEMTA</name>
<evidence type="ECO:0000256" key="1">
    <source>
        <dbReference type="SAM" id="MobiDB-lite"/>
    </source>
</evidence>
<feature type="region of interest" description="Disordered" evidence="1">
    <location>
        <begin position="292"/>
        <end position="312"/>
    </location>
</feature>
<evidence type="ECO:0000313" key="3">
    <source>
        <dbReference type="EMBL" id="CAH0389918.1"/>
    </source>
</evidence>
<dbReference type="AlphaFoldDB" id="A0A9P0F4Z6"/>
<dbReference type="SMART" id="SM01100">
    <property type="entry name" value="CRAL_TRIO_N"/>
    <property type="match status" value="1"/>
</dbReference>
<dbReference type="Gene3D" id="3.40.525.10">
    <property type="entry name" value="CRAL-TRIO lipid binding domain"/>
    <property type="match status" value="1"/>
</dbReference>
<dbReference type="GO" id="GO:0016020">
    <property type="term" value="C:membrane"/>
    <property type="evidence" value="ECO:0007669"/>
    <property type="project" value="TreeGrafter"/>
</dbReference>
<gene>
    <name evidence="3" type="ORF">BEMITA_LOCUS8694</name>
</gene>
<dbReference type="SUPFAM" id="SSF52087">
    <property type="entry name" value="CRAL/TRIO domain"/>
    <property type="match status" value="2"/>
</dbReference>
<reference evidence="3" key="1">
    <citation type="submission" date="2021-12" db="EMBL/GenBank/DDBJ databases">
        <authorList>
            <person name="King R."/>
        </authorList>
    </citation>
    <scope>NUCLEOTIDE SEQUENCE</scope>
</reference>
<evidence type="ECO:0000259" key="2">
    <source>
        <dbReference type="PROSITE" id="PS50191"/>
    </source>
</evidence>
<dbReference type="InterPro" id="IPR036273">
    <property type="entry name" value="CRAL/TRIO_N_dom_sf"/>
</dbReference>
<dbReference type="EMBL" id="OU963866">
    <property type="protein sequence ID" value="CAH0389918.1"/>
    <property type="molecule type" value="Genomic_DNA"/>
</dbReference>